<gene>
    <name evidence="5" type="ORF">KP509_07G046200</name>
</gene>
<dbReference type="PROSITE" id="PS50217">
    <property type="entry name" value="BZIP"/>
    <property type="match status" value="1"/>
</dbReference>
<evidence type="ECO:0000256" key="3">
    <source>
        <dbReference type="ARBA" id="ARBA00023242"/>
    </source>
</evidence>
<comment type="caution">
    <text evidence="5">The sequence shown here is derived from an EMBL/GenBank/DDBJ whole genome shotgun (WGS) entry which is preliminary data.</text>
</comment>
<dbReference type="Proteomes" id="UP000825935">
    <property type="component" value="Chromosome 7"/>
</dbReference>
<organism evidence="5 6">
    <name type="scientific">Ceratopteris richardii</name>
    <name type="common">Triangle waterfern</name>
    <dbReference type="NCBI Taxonomy" id="49495"/>
    <lineage>
        <taxon>Eukaryota</taxon>
        <taxon>Viridiplantae</taxon>
        <taxon>Streptophyta</taxon>
        <taxon>Embryophyta</taxon>
        <taxon>Tracheophyta</taxon>
        <taxon>Polypodiopsida</taxon>
        <taxon>Polypodiidae</taxon>
        <taxon>Polypodiales</taxon>
        <taxon>Pteridineae</taxon>
        <taxon>Pteridaceae</taxon>
        <taxon>Parkerioideae</taxon>
        <taxon>Ceratopteris</taxon>
    </lineage>
</organism>
<dbReference type="CDD" id="cd14707">
    <property type="entry name" value="bZIP_plant_BZIP46"/>
    <property type="match status" value="1"/>
</dbReference>
<keyword evidence="6" id="KW-1185">Reference proteome</keyword>
<dbReference type="AlphaFoldDB" id="A0A8T2UBZ1"/>
<evidence type="ECO:0000256" key="1">
    <source>
        <dbReference type="ARBA" id="ARBA00004123"/>
    </source>
</evidence>
<dbReference type="GO" id="GO:0003700">
    <property type="term" value="F:DNA-binding transcription factor activity"/>
    <property type="evidence" value="ECO:0007669"/>
    <property type="project" value="InterPro"/>
</dbReference>
<dbReference type="PANTHER" id="PTHR22952">
    <property type="entry name" value="CAMP-RESPONSE ELEMENT BINDING PROTEIN-RELATED"/>
    <property type="match status" value="1"/>
</dbReference>
<dbReference type="SMART" id="SM00338">
    <property type="entry name" value="BRLZ"/>
    <property type="match status" value="1"/>
</dbReference>
<dbReference type="OMA" id="VWRDLIC"/>
<feature type="domain" description="BZIP" evidence="4">
    <location>
        <begin position="287"/>
        <end position="332"/>
    </location>
</feature>
<dbReference type="EMBL" id="CM035412">
    <property type="protein sequence ID" value="KAH7432922.1"/>
    <property type="molecule type" value="Genomic_DNA"/>
</dbReference>
<sequence length="359" mass="39536">MASRIMLSSAPARSSASEIPRHPSLLYVALDEVHNTVNESGKLFGSINMEDFMSNLWTVEENQALITGIPPTAESITLSRQFNSQRINSLSLSPSSSNKTVEDVWKDTQRKPTTYTAGRYGRHSQHQKSPATSGEITLEDFLGRAVAFREKVDANLHLTVAGKSASIYSAGATAANVVSNRLPPATDPLASPNIPSDWMSSEYPQSQAMLRQVEPTRVSAERGLSPSPLIVESKSSTMYDGFAGVADSIGMAQESLSNSLALSPVVSDYGGNGRKRYAPQTVFEKSMERRQKRMIKNRESAARSRARKQAYTIELEAEVAKLKEENARLKREQTLEIHLPDTNFTGRVRKCVLRRAQSC</sequence>
<name>A0A8T2UBZ1_CERRI</name>
<dbReference type="PANTHER" id="PTHR22952:SF175">
    <property type="entry name" value="PROTEIN ABSCISIC ACID-INSENSITIVE 5"/>
    <property type="match status" value="1"/>
</dbReference>
<dbReference type="InterPro" id="IPR004827">
    <property type="entry name" value="bZIP"/>
</dbReference>
<keyword evidence="3" id="KW-0539">Nucleus</keyword>
<dbReference type="InterPro" id="IPR046347">
    <property type="entry name" value="bZIP_sf"/>
</dbReference>
<evidence type="ECO:0000313" key="6">
    <source>
        <dbReference type="Proteomes" id="UP000825935"/>
    </source>
</evidence>
<dbReference type="GO" id="GO:0045893">
    <property type="term" value="P:positive regulation of DNA-templated transcription"/>
    <property type="evidence" value="ECO:0007669"/>
    <property type="project" value="InterPro"/>
</dbReference>
<dbReference type="PROSITE" id="PS00036">
    <property type="entry name" value="BZIP_BASIC"/>
    <property type="match status" value="1"/>
</dbReference>
<dbReference type="GO" id="GO:0005634">
    <property type="term" value="C:nucleus"/>
    <property type="evidence" value="ECO:0007669"/>
    <property type="project" value="UniProtKB-SubCell"/>
</dbReference>
<keyword evidence="2" id="KW-0238">DNA-binding</keyword>
<evidence type="ECO:0000313" key="5">
    <source>
        <dbReference type="EMBL" id="KAH7432922.1"/>
    </source>
</evidence>
<dbReference type="SUPFAM" id="SSF57959">
    <property type="entry name" value="Leucine zipper domain"/>
    <property type="match status" value="1"/>
</dbReference>
<dbReference type="InterPro" id="IPR043452">
    <property type="entry name" value="BZIP46-like"/>
</dbReference>
<proteinExistence type="predicted"/>
<evidence type="ECO:0000259" key="4">
    <source>
        <dbReference type="PROSITE" id="PS50217"/>
    </source>
</evidence>
<dbReference type="GO" id="GO:0003677">
    <property type="term" value="F:DNA binding"/>
    <property type="evidence" value="ECO:0007669"/>
    <property type="project" value="UniProtKB-KW"/>
</dbReference>
<dbReference type="OrthoDB" id="644067at2759"/>
<comment type="subcellular location">
    <subcellularLocation>
        <location evidence="1">Nucleus</location>
    </subcellularLocation>
</comment>
<reference evidence="5" key="1">
    <citation type="submission" date="2021-08" db="EMBL/GenBank/DDBJ databases">
        <title>WGS assembly of Ceratopteris richardii.</title>
        <authorList>
            <person name="Marchant D.B."/>
            <person name="Chen G."/>
            <person name="Jenkins J."/>
            <person name="Shu S."/>
            <person name="Leebens-Mack J."/>
            <person name="Grimwood J."/>
            <person name="Schmutz J."/>
            <person name="Soltis P."/>
            <person name="Soltis D."/>
            <person name="Chen Z.-H."/>
        </authorList>
    </citation>
    <scope>NUCLEOTIDE SEQUENCE</scope>
    <source>
        <strain evidence="5">Whitten #5841</strain>
        <tissue evidence="5">Leaf</tissue>
    </source>
</reference>
<dbReference type="FunFam" id="1.20.5.170:FF:000036">
    <property type="entry name" value="ABSCISIC ACID-INSENSITIVE 5-like protein 2"/>
    <property type="match status" value="1"/>
</dbReference>
<dbReference type="Gene3D" id="1.20.5.170">
    <property type="match status" value="1"/>
</dbReference>
<dbReference type="Pfam" id="PF00170">
    <property type="entry name" value="bZIP_1"/>
    <property type="match status" value="1"/>
</dbReference>
<evidence type="ECO:0000256" key="2">
    <source>
        <dbReference type="ARBA" id="ARBA00023125"/>
    </source>
</evidence>
<protein>
    <recommendedName>
        <fullName evidence="4">BZIP domain-containing protein</fullName>
    </recommendedName>
</protein>
<accession>A0A8T2UBZ1</accession>